<dbReference type="Proteomes" id="UP000886824">
    <property type="component" value="Unassembled WGS sequence"/>
</dbReference>
<evidence type="ECO:0000313" key="2">
    <source>
        <dbReference type="Proteomes" id="UP000886824"/>
    </source>
</evidence>
<protein>
    <submittedName>
        <fullName evidence="1">Uncharacterized protein</fullName>
    </submittedName>
</protein>
<evidence type="ECO:0000313" key="1">
    <source>
        <dbReference type="EMBL" id="HIY74020.1"/>
    </source>
</evidence>
<dbReference type="EMBL" id="DXCX01000087">
    <property type="protein sequence ID" value="HIY74020.1"/>
    <property type="molecule type" value="Genomic_DNA"/>
</dbReference>
<comment type="caution">
    <text evidence="1">The sequence shown here is derived from an EMBL/GenBank/DDBJ whole genome shotgun (WGS) entry which is preliminary data.</text>
</comment>
<dbReference type="AlphaFoldDB" id="A0A9D1Z690"/>
<accession>A0A9D1Z690</accession>
<organism evidence="1 2">
    <name type="scientific">Candidatus Intestinimonas merdavium</name>
    <dbReference type="NCBI Taxonomy" id="2838622"/>
    <lineage>
        <taxon>Bacteria</taxon>
        <taxon>Bacillati</taxon>
        <taxon>Bacillota</taxon>
        <taxon>Clostridia</taxon>
        <taxon>Eubacteriales</taxon>
        <taxon>Intestinimonas</taxon>
    </lineage>
</organism>
<proteinExistence type="predicted"/>
<sequence>MEALLVRERYKVVQVLRAEECYAFAEAVDILDREKGTCLLNIYEGPLLRTYLPYFDQMQGCPAFRGMFLDGESLVTVFDDCVGTPIDQVFYRGDRHHWRTRLDYAQRLLHQALSMADLPAAVSCAAMLSENVRIDFKSGTLALRFQVVPLEGMVPRELVYLTCDQLRKILLPRSSSPVEELMLLDELDRGNCKTVVQLYALWRERQGALQAAYEALDKKNFFQRWCALLWGRVKRWSARRKRR</sequence>
<reference evidence="1" key="2">
    <citation type="submission" date="2021-04" db="EMBL/GenBank/DDBJ databases">
        <authorList>
            <person name="Gilroy R."/>
        </authorList>
    </citation>
    <scope>NUCLEOTIDE SEQUENCE</scope>
    <source>
        <strain evidence="1">CHK33-7979</strain>
    </source>
</reference>
<name>A0A9D1Z690_9FIRM</name>
<reference evidence="1" key="1">
    <citation type="journal article" date="2021" name="PeerJ">
        <title>Extensive microbial diversity within the chicken gut microbiome revealed by metagenomics and culture.</title>
        <authorList>
            <person name="Gilroy R."/>
            <person name="Ravi A."/>
            <person name="Getino M."/>
            <person name="Pursley I."/>
            <person name="Horton D.L."/>
            <person name="Alikhan N.F."/>
            <person name="Baker D."/>
            <person name="Gharbi K."/>
            <person name="Hall N."/>
            <person name="Watson M."/>
            <person name="Adriaenssens E.M."/>
            <person name="Foster-Nyarko E."/>
            <person name="Jarju S."/>
            <person name="Secka A."/>
            <person name="Antonio M."/>
            <person name="Oren A."/>
            <person name="Chaudhuri R.R."/>
            <person name="La Ragione R."/>
            <person name="Hildebrand F."/>
            <person name="Pallen M.J."/>
        </authorList>
    </citation>
    <scope>NUCLEOTIDE SEQUENCE</scope>
    <source>
        <strain evidence="1">CHK33-7979</strain>
    </source>
</reference>
<gene>
    <name evidence="1" type="ORF">H9826_08630</name>
</gene>